<proteinExistence type="predicted"/>
<protein>
    <submittedName>
        <fullName evidence="1">Uncharacterized protein</fullName>
    </submittedName>
</protein>
<dbReference type="EMBL" id="MT631651">
    <property type="protein sequence ID" value="QNO56263.1"/>
    <property type="molecule type" value="Genomic_DNA"/>
</dbReference>
<gene>
    <name evidence="1" type="ORF">INNEFFPN_00022</name>
</gene>
<organism evidence="1">
    <name type="scientific">Candidatus Methanophaga sp. ANME-1 ERB7</name>
    <dbReference type="NCBI Taxonomy" id="2759913"/>
    <lineage>
        <taxon>Archaea</taxon>
        <taxon>Methanobacteriati</taxon>
        <taxon>Methanobacteriota</taxon>
        <taxon>Stenosarchaea group</taxon>
        <taxon>Methanomicrobia</taxon>
        <taxon>Candidatus Methanophagales</taxon>
        <taxon>Candidatus Methanophagaceae</taxon>
        <taxon>Candidatus Methanophaga</taxon>
    </lineage>
</organism>
<sequence length="368" mass="42361">MNISERNLKSFAHQTLEKIREFVHLENLDIHRLPGWVKSANVRWASLNNSLIFLFEDSSLENDTFTNSGDVKSDVQFLLDLPEFIPRAACLKAPDRPSGGLIIFEGEHGEGKSVTININSNNSSIFNIGYTNYHVPIAILNNFIQLLTPTGRNGSSEIATIRFVPFAIFINIDDFSDFKALWNRCATHIENSLKRIHDLEGDFYQSQWLPKEAFQITKEKSVIVLGKYSGSELNELRQVRDYLRAKGYDAHLIEDLPEHPMISNEEKVRYWTGGSRFCVMIDREAAGHIAEYEYLKTQRTILAFLRPKGEASTYMIGDEHLVDFQHITLFEFEKSPLDIMGVVIDWAEKLAKKRAEEYEKFYPWRASD</sequence>
<reference evidence="1" key="1">
    <citation type="submission" date="2020-06" db="EMBL/GenBank/DDBJ databases">
        <title>Unique genomic features of the anaerobic methanotrophic archaea.</title>
        <authorList>
            <person name="Chadwick G.L."/>
            <person name="Skennerton C.T."/>
            <person name="Laso-Perez R."/>
            <person name="Leu A.O."/>
            <person name="Speth D.R."/>
            <person name="Yu H."/>
            <person name="Morgan-Lang C."/>
            <person name="Hatzenpichler R."/>
            <person name="Goudeau D."/>
            <person name="Malmstrom R."/>
            <person name="Brazelton W.J."/>
            <person name="Woyke T."/>
            <person name="Hallam S.J."/>
            <person name="Tyson G.W."/>
            <person name="Wegener G."/>
            <person name="Boetius A."/>
            <person name="Orphan V."/>
        </authorList>
    </citation>
    <scope>NUCLEOTIDE SEQUENCE</scope>
</reference>
<evidence type="ECO:0000313" key="1">
    <source>
        <dbReference type="EMBL" id="QNO56263.1"/>
    </source>
</evidence>
<name>A0A7G9Z7M9_9EURY</name>
<accession>A0A7G9Z7M9</accession>
<dbReference type="AlphaFoldDB" id="A0A7G9Z7M9"/>